<reference evidence="1" key="1">
    <citation type="submission" date="2024-06" db="EMBL/GenBank/DDBJ databases">
        <authorList>
            <person name="Yang R."/>
        </authorList>
    </citation>
    <scope>NUCLEOTIDE SEQUENCE</scope>
</reference>
<protein>
    <submittedName>
        <fullName evidence="1">Uncharacterized protein</fullName>
    </submittedName>
</protein>
<dbReference type="EMBL" id="PP934186">
    <property type="protein sequence ID" value="XDG30968.1"/>
    <property type="molecule type" value="Genomic_DNA"/>
</dbReference>
<organism evidence="1">
    <name type="scientific">Vibrio phage P018-4</name>
    <dbReference type="NCBI Taxonomy" id="3229728"/>
    <lineage>
        <taxon>Viruses</taxon>
        <taxon>Duplodnaviria</taxon>
        <taxon>Heunggongvirae</taxon>
        <taxon>Uroviricota</taxon>
        <taxon>Caudoviricetes</taxon>
    </lineage>
</organism>
<name>A0AB39AJI3_9CAUD</name>
<accession>A0AB39AJI3</accession>
<sequence>MKEKLYTPDLAGSGQFARCAYCKKLPTPEGHDGCLGTLPENIVMNACCGHGDIEVAYIQFWDSKCVRGKEAMEIINGLKED</sequence>
<proteinExistence type="predicted"/>
<evidence type="ECO:0000313" key="1">
    <source>
        <dbReference type="EMBL" id="XDG30968.1"/>
    </source>
</evidence>